<feature type="region of interest" description="Disordered" evidence="1">
    <location>
        <begin position="1"/>
        <end position="20"/>
    </location>
</feature>
<dbReference type="AlphaFoldDB" id="A0A9P3ESR4"/>
<evidence type="ECO:0000313" key="3">
    <source>
        <dbReference type="Proteomes" id="UP001043456"/>
    </source>
</evidence>
<organism evidence="2 3">
    <name type="scientific">Aspergillus pseudoviridinutans</name>
    <dbReference type="NCBI Taxonomy" id="1517512"/>
    <lineage>
        <taxon>Eukaryota</taxon>
        <taxon>Fungi</taxon>
        <taxon>Dikarya</taxon>
        <taxon>Ascomycota</taxon>
        <taxon>Pezizomycotina</taxon>
        <taxon>Eurotiomycetes</taxon>
        <taxon>Eurotiomycetidae</taxon>
        <taxon>Eurotiales</taxon>
        <taxon>Aspergillaceae</taxon>
        <taxon>Aspergillus</taxon>
        <taxon>Aspergillus subgen. Fumigati</taxon>
    </lineage>
</organism>
<protein>
    <submittedName>
        <fullName evidence="2">Uncharacterized protein</fullName>
    </submittedName>
</protein>
<dbReference type="EMBL" id="BHVY01000003">
    <property type="protein sequence ID" value="GIJ84982.1"/>
    <property type="molecule type" value="Genomic_DNA"/>
</dbReference>
<reference evidence="2 3" key="1">
    <citation type="submission" date="2018-10" db="EMBL/GenBank/DDBJ databases">
        <title>Pan-genome distribution and transcriptional activeness of fungal secondary metabolism genes in Aspergillus section Fumigati.</title>
        <authorList>
            <person name="Takahashi H."/>
            <person name="Umemura M."/>
            <person name="Ninomiya A."/>
            <person name="Kusuya Y."/>
            <person name="Urayama S."/>
            <person name="Shimizu M."/>
            <person name="Watanabe A."/>
            <person name="Kamei K."/>
            <person name="Yaguchi T."/>
            <person name="Hagiwara D."/>
        </authorList>
    </citation>
    <scope>NUCLEOTIDE SEQUENCE [LARGE SCALE GENOMIC DNA]</scope>
    <source>
        <strain evidence="2 3">IFM 55266</strain>
    </source>
</reference>
<name>A0A9P3ESR4_9EURO</name>
<keyword evidence="3" id="KW-1185">Reference proteome</keyword>
<dbReference type="GeneID" id="67002449"/>
<evidence type="ECO:0000256" key="1">
    <source>
        <dbReference type="SAM" id="MobiDB-lite"/>
    </source>
</evidence>
<comment type="caution">
    <text evidence="2">The sequence shown here is derived from an EMBL/GenBank/DDBJ whole genome shotgun (WGS) entry which is preliminary data.</text>
</comment>
<dbReference type="RefSeq" id="XP_043155729.1">
    <property type="nucleotide sequence ID" value="XM_043299794.1"/>
</dbReference>
<gene>
    <name evidence="2" type="ORF">Asppvi_003837</name>
</gene>
<evidence type="ECO:0000313" key="2">
    <source>
        <dbReference type="EMBL" id="GIJ84982.1"/>
    </source>
</evidence>
<proteinExistence type="predicted"/>
<accession>A0A9P3ESR4</accession>
<sequence length="89" mass="9639">MQKQSVDNMHQQGTRNAPSMSVVHHLDSVEQQQSFAAMGVKMAVVRSNGHLGQEPVLVLGQSATTKRGRMGVNATPSRRKISMPICGLI</sequence>
<feature type="compositionally biased region" description="Polar residues" evidence="1">
    <location>
        <begin position="1"/>
        <end position="19"/>
    </location>
</feature>
<dbReference type="Proteomes" id="UP001043456">
    <property type="component" value="Unassembled WGS sequence"/>
</dbReference>